<reference evidence="6" key="1">
    <citation type="submission" date="2017-05" db="EMBL/GenBank/DDBJ databases">
        <title>Complete and WGS of Bordetella genogroups.</title>
        <authorList>
            <person name="Spilker T."/>
            <person name="Lipuma J."/>
        </authorList>
    </citation>
    <scope>NUCLEOTIDE SEQUENCE [LARGE SCALE GENOMIC DNA]</scope>
    <source>
        <strain evidence="6">AU8856</strain>
    </source>
</reference>
<dbReference type="SUPFAM" id="SSF103473">
    <property type="entry name" value="MFS general substrate transporter"/>
    <property type="match status" value="1"/>
</dbReference>
<dbReference type="GO" id="GO:0022857">
    <property type="term" value="F:transmembrane transporter activity"/>
    <property type="evidence" value="ECO:0007669"/>
    <property type="project" value="InterPro"/>
</dbReference>
<evidence type="ECO:0000313" key="6">
    <source>
        <dbReference type="Proteomes" id="UP000215767"/>
    </source>
</evidence>
<feature type="transmembrane region" description="Helical" evidence="4">
    <location>
        <begin position="168"/>
        <end position="188"/>
    </location>
</feature>
<dbReference type="InterPro" id="IPR036259">
    <property type="entry name" value="MFS_trans_sf"/>
</dbReference>
<dbReference type="InterPro" id="IPR011701">
    <property type="entry name" value="MFS"/>
</dbReference>
<evidence type="ECO:0000313" key="5">
    <source>
        <dbReference type="EMBL" id="OZI64408.1"/>
    </source>
</evidence>
<proteinExistence type="predicted"/>
<protein>
    <submittedName>
        <fullName evidence="5">MFS transporter</fullName>
    </submittedName>
</protein>
<feature type="transmembrane region" description="Helical" evidence="4">
    <location>
        <begin position="371"/>
        <end position="396"/>
    </location>
</feature>
<feature type="transmembrane region" description="Helical" evidence="4">
    <location>
        <begin position="311"/>
        <end position="330"/>
    </location>
</feature>
<name>A0A261UR84_9BORD</name>
<evidence type="ECO:0000256" key="2">
    <source>
        <dbReference type="ARBA" id="ARBA00022989"/>
    </source>
</evidence>
<dbReference type="Proteomes" id="UP000215767">
    <property type="component" value="Unassembled WGS sequence"/>
</dbReference>
<feature type="transmembrane region" description="Helical" evidence="4">
    <location>
        <begin position="79"/>
        <end position="100"/>
    </location>
</feature>
<sequence>MHIESAPRPSRFLGTRVVRCAFVLAVFGWGTGFYGPPVYLAEVAARTGWPLALISTAVTLHFLVGALVAANLPRLHARLGLASTTAAGALMTGIGVFGWATAWQSWQLFAAALLSGAGWVAMGAVAVNAIIARWYVAGRPGALASAYNGASVGGVIFSPLWVALIHAWGFPAAAAGVGVAMFLVVAAMSRSVFSRTPESLGQRPDGGIAAPAGPARHRCPHGESPRKALWRDRAFLTLAGAMALGLFAQIGLLAHLFTQLAPILGAQAAGILMGGCTACAIVGRSLAVRMVSPRGVPSAPGTLRMSDRRRVAAASYAVQALGAAILWGAWGGQVWLIVLGVALFGAGIGNATSLPPAIAQADFAEADVSRVVGLIVAIAQAAYAFAPAVFGMLLYAGQPGPSLDGGHGWRLFAAAMAVQIAAAAVLLAGRGGGDTAASGASLPLARR</sequence>
<gene>
    <name evidence="5" type="ORF">CAL28_06945</name>
</gene>
<dbReference type="EMBL" id="NEVS01000002">
    <property type="protein sequence ID" value="OZI64408.1"/>
    <property type="molecule type" value="Genomic_DNA"/>
</dbReference>
<dbReference type="AlphaFoldDB" id="A0A261UR84"/>
<dbReference type="Gene3D" id="1.20.1250.20">
    <property type="entry name" value="MFS general substrate transporter like domains"/>
    <property type="match status" value="1"/>
</dbReference>
<accession>A0A261UR84</accession>
<keyword evidence="6" id="KW-1185">Reference proteome</keyword>
<feature type="transmembrane region" description="Helical" evidence="4">
    <location>
        <begin position="234"/>
        <end position="257"/>
    </location>
</feature>
<evidence type="ECO:0000256" key="3">
    <source>
        <dbReference type="ARBA" id="ARBA00023136"/>
    </source>
</evidence>
<keyword evidence="1 4" id="KW-0812">Transmembrane</keyword>
<feature type="transmembrane region" description="Helical" evidence="4">
    <location>
        <begin position="106"/>
        <end position="131"/>
    </location>
</feature>
<comment type="caution">
    <text evidence="5">The sequence shown here is derived from an EMBL/GenBank/DDBJ whole genome shotgun (WGS) entry which is preliminary data.</text>
</comment>
<keyword evidence="3 4" id="KW-0472">Membrane</keyword>
<feature type="transmembrane region" description="Helical" evidence="4">
    <location>
        <begin position="263"/>
        <end position="283"/>
    </location>
</feature>
<organism evidence="5 6">
    <name type="scientific">Bordetella genomosp. 11</name>
    <dbReference type="NCBI Taxonomy" id="1416808"/>
    <lineage>
        <taxon>Bacteria</taxon>
        <taxon>Pseudomonadati</taxon>
        <taxon>Pseudomonadota</taxon>
        <taxon>Betaproteobacteria</taxon>
        <taxon>Burkholderiales</taxon>
        <taxon>Alcaligenaceae</taxon>
        <taxon>Bordetella</taxon>
    </lineage>
</organism>
<feature type="transmembrane region" description="Helical" evidence="4">
    <location>
        <begin position="143"/>
        <end position="162"/>
    </location>
</feature>
<keyword evidence="2 4" id="KW-1133">Transmembrane helix</keyword>
<feature type="transmembrane region" description="Helical" evidence="4">
    <location>
        <begin position="336"/>
        <end position="359"/>
    </location>
</feature>
<feature type="transmembrane region" description="Helical" evidence="4">
    <location>
        <begin position="408"/>
        <end position="428"/>
    </location>
</feature>
<dbReference type="RefSeq" id="WP_094840715.1">
    <property type="nucleotide sequence ID" value="NZ_NEVS01000002.1"/>
</dbReference>
<dbReference type="Pfam" id="PF07690">
    <property type="entry name" value="MFS_1"/>
    <property type="match status" value="1"/>
</dbReference>
<feature type="transmembrane region" description="Helical" evidence="4">
    <location>
        <begin position="51"/>
        <end position="72"/>
    </location>
</feature>
<evidence type="ECO:0000256" key="4">
    <source>
        <dbReference type="SAM" id="Phobius"/>
    </source>
</evidence>
<evidence type="ECO:0000256" key="1">
    <source>
        <dbReference type="ARBA" id="ARBA00022692"/>
    </source>
</evidence>
<dbReference type="OrthoDB" id="7876195at2"/>